<accession>A0A086XWV9</accession>
<gene>
    <name evidence="1" type="ORF">CG50_01925</name>
</gene>
<protein>
    <submittedName>
        <fullName evidence="1">Phosphonate metabolism protein</fullName>
    </submittedName>
</protein>
<dbReference type="EMBL" id="JFZB01000014">
    <property type="protein sequence ID" value="KFI26509.1"/>
    <property type="molecule type" value="Genomic_DNA"/>
</dbReference>
<dbReference type="Proteomes" id="UP000028824">
    <property type="component" value="Unassembled WGS sequence"/>
</dbReference>
<sequence>MPEFTRYAVYYAPEPGPLADFAASWLGWDPVAGAECPRPAVPGLQADIPTLTAEAHKYGFHGTLKPPFRLAGGRDEAALIAAVDALGGTLAPVEMPALSLRRIGRFLALTPEGDTAPLMALAARAVEALDPFRAPMTAADRARRHPEKLSPAQVALLDRWGYPYVMDEFRFHLTLTGKLTEAEAEAVRAALAPVLAPILPVPFRIASLCVFGEAADGRFHLVHRSPLI</sequence>
<dbReference type="Gene3D" id="3.90.1140.10">
    <property type="entry name" value="Cyclic phosphodiesterase"/>
    <property type="match status" value="1"/>
</dbReference>
<organism evidence="1 2">
    <name type="scientific">Paenirhodobacter enshiensis</name>
    <dbReference type="NCBI Taxonomy" id="1105367"/>
    <lineage>
        <taxon>Bacteria</taxon>
        <taxon>Pseudomonadati</taxon>
        <taxon>Pseudomonadota</taxon>
        <taxon>Alphaproteobacteria</taxon>
        <taxon>Rhodobacterales</taxon>
        <taxon>Rhodobacter group</taxon>
        <taxon>Paenirhodobacter</taxon>
    </lineage>
</organism>
<evidence type="ECO:0000313" key="2">
    <source>
        <dbReference type="Proteomes" id="UP000028824"/>
    </source>
</evidence>
<dbReference type="eggNOG" id="COG3709">
    <property type="taxonomic scope" value="Bacteria"/>
</dbReference>
<dbReference type="OrthoDB" id="4954742at2"/>
<proteinExistence type="predicted"/>
<dbReference type="RefSeq" id="WP_036637415.1">
    <property type="nucleotide sequence ID" value="NZ_JFZB01000014.1"/>
</dbReference>
<dbReference type="InterPro" id="IPR009389">
    <property type="entry name" value="DUF1045"/>
</dbReference>
<dbReference type="Pfam" id="PF06299">
    <property type="entry name" value="DUF1045"/>
    <property type="match status" value="1"/>
</dbReference>
<evidence type="ECO:0000313" key="1">
    <source>
        <dbReference type="EMBL" id="KFI26509.1"/>
    </source>
</evidence>
<name>A0A086XWV9_9RHOB</name>
<comment type="caution">
    <text evidence="1">The sequence shown here is derived from an EMBL/GenBank/DDBJ whole genome shotgun (WGS) entry which is preliminary data.</text>
</comment>
<dbReference type="STRING" id="1105367.CG50_01925"/>
<dbReference type="AlphaFoldDB" id="A0A086XWV9"/>
<reference evidence="1 2" key="1">
    <citation type="submission" date="2014-03" db="EMBL/GenBank/DDBJ databases">
        <title>Genome of Paenirhodobacter enshiensis DW2-9.</title>
        <authorList>
            <person name="Wang D."/>
            <person name="Wang G."/>
        </authorList>
    </citation>
    <scope>NUCLEOTIDE SEQUENCE [LARGE SCALE GENOMIC DNA]</scope>
    <source>
        <strain evidence="1 2">DW2-9</strain>
    </source>
</reference>
<dbReference type="PIRSF" id="PIRSF033328">
    <property type="entry name" value="Phest_Mll4975"/>
    <property type="match status" value="1"/>
</dbReference>
<dbReference type="NCBIfam" id="TIGR03223">
    <property type="entry name" value="Phn_opern_protn"/>
    <property type="match status" value="1"/>
</dbReference>
<keyword evidence="2" id="KW-1185">Reference proteome</keyword>